<dbReference type="GeneID" id="85314481"/>
<accession>A0AAJ0BSG2</accession>
<dbReference type="InterPro" id="IPR011989">
    <property type="entry name" value="ARM-like"/>
</dbReference>
<comment type="caution">
    <text evidence="4">The sequence shown here is derived from an EMBL/GenBank/DDBJ whole genome shotgun (WGS) entry which is preliminary data.</text>
</comment>
<gene>
    <name evidence="4" type="ORF">QBC33DRAFT_581889</name>
</gene>
<keyword evidence="1" id="KW-0143">Chaperone</keyword>
<feature type="domain" description="Tubulin-folding cofactor D C-terminal" evidence="2">
    <location>
        <begin position="1361"/>
        <end position="1549"/>
    </location>
</feature>
<keyword evidence="5" id="KW-1185">Reference proteome</keyword>
<evidence type="ECO:0000313" key="5">
    <source>
        <dbReference type="Proteomes" id="UP001244011"/>
    </source>
</evidence>
<evidence type="ECO:0000313" key="4">
    <source>
        <dbReference type="EMBL" id="KAK1762274.1"/>
    </source>
</evidence>
<proteinExistence type="predicted"/>
<dbReference type="SUPFAM" id="SSF48371">
    <property type="entry name" value="ARM repeat"/>
    <property type="match status" value="1"/>
</dbReference>
<dbReference type="Proteomes" id="UP001244011">
    <property type="component" value="Unassembled WGS sequence"/>
</dbReference>
<evidence type="ECO:0000259" key="3">
    <source>
        <dbReference type="Pfam" id="PF25767"/>
    </source>
</evidence>
<dbReference type="InterPro" id="IPR033162">
    <property type="entry name" value="TBCD"/>
</dbReference>
<dbReference type="GO" id="GO:0007021">
    <property type="term" value="P:tubulin complex assembly"/>
    <property type="evidence" value="ECO:0007669"/>
    <property type="project" value="InterPro"/>
</dbReference>
<feature type="domain" description="Tubulin-folding cofactor D ARM repeats" evidence="3">
    <location>
        <begin position="743"/>
        <end position="958"/>
    </location>
</feature>
<evidence type="ECO:0000256" key="1">
    <source>
        <dbReference type="ARBA" id="ARBA00023186"/>
    </source>
</evidence>
<dbReference type="GO" id="GO:0007023">
    <property type="term" value="P:post-chaperonin tubulin folding pathway"/>
    <property type="evidence" value="ECO:0007669"/>
    <property type="project" value="InterPro"/>
</dbReference>
<dbReference type="RefSeq" id="XP_060278487.1">
    <property type="nucleotide sequence ID" value="XM_060431294.1"/>
</dbReference>
<organism evidence="4 5">
    <name type="scientific">Phialemonium atrogriseum</name>
    <dbReference type="NCBI Taxonomy" id="1093897"/>
    <lineage>
        <taxon>Eukaryota</taxon>
        <taxon>Fungi</taxon>
        <taxon>Dikarya</taxon>
        <taxon>Ascomycota</taxon>
        <taxon>Pezizomycotina</taxon>
        <taxon>Sordariomycetes</taxon>
        <taxon>Sordariomycetidae</taxon>
        <taxon>Cephalothecales</taxon>
        <taxon>Cephalothecaceae</taxon>
        <taxon>Phialemonium</taxon>
    </lineage>
</organism>
<dbReference type="InterPro" id="IPR008928">
    <property type="entry name" value="6-hairpin_glycosidase_sf"/>
</dbReference>
<dbReference type="PANTHER" id="PTHR12658:SF0">
    <property type="entry name" value="TUBULIN-SPECIFIC CHAPERONE D"/>
    <property type="match status" value="1"/>
</dbReference>
<dbReference type="GO" id="GO:0000226">
    <property type="term" value="P:microtubule cytoskeleton organization"/>
    <property type="evidence" value="ECO:0007669"/>
    <property type="project" value="TreeGrafter"/>
</dbReference>
<dbReference type="Pfam" id="PF25767">
    <property type="entry name" value="ARM_TBCD_2nd"/>
    <property type="match status" value="1"/>
</dbReference>
<dbReference type="Gene3D" id="1.25.10.10">
    <property type="entry name" value="Leucine-rich Repeat Variant"/>
    <property type="match status" value="1"/>
</dbReference>
<dbReference type="SUPFAM" id="SSF48208">
    <property type="entry name" value="Six-hairpin glycosidases"/>
    <property type="match status" value="1"/>
</dbReference>
<dbReference type="EMBL" id="MU839040">
    <property type="protein sequence ID" value="KAK1762274.1"/>
    <property type="molecule type" value="Genomic_DNA"/>
</dbReference>
<dbReference type="GO" id="GO:0005975">
    <property type="term" value="P:carbohydrate metabolic process"/>
    <property type="evidence" value="ECO:0007669"/>
    <property type="project" value="InterPro"/>
</dbReference>
<dbReference type="Pfam" id="PF12612">
    <property type="entry name" value="TFCD_C"/>
    <property type="match status" value="1"/>
</dbReference>
<sequence>MVSTRWGGLAARGVFLVSSHFVQRADKAIYSSNTVTAVNTLQGWYNTGQGLWDTAGWWNSANCLTVLADFATLDGIDANTLDIAGIISNTFTNAQKTPMAVQKSMSSTGMIQSTYTVTSTETRSGLATRGFEGFLNDFYDDEGWWALALVRSWDLVHDDRYLDMAQLIFEDMKNGTDDVCGGGIWWSRERAYKNAIANGLYLSLAASLANRVTSNQGYFLDIAKEEWAWFKNSGMINKNNHINDGLTIRADGTCVNNGMNTWSYNQGVVLGGLVELAKATGDPSYLSEAEALAMAAISLLSDANGIIHEAACEPKCGPDASQFKGIFVRNLGYLQRAAPQDAYKVSILKNADSIWATARNPAGGRIGVVWSGPYDVGSGPTAATHSSAMDALVAAIGAADTNMDAPEEDQDIKLQRISSDLIEDFDRSLLPYLRKSDGSGGTIVRRRVRSRETGRLVSTLLDPFQELPQLLDPQLPKWLPVLAESFLEYLQTRRRSKPLSTRSDLLMPLSAGICRILYTFCKIRGEKVVVRFLNNETRYLDVLLSALEDSERKIDPAAVEWTWEQRYVVLLWLSHLFLAPFDLATISSVDVDEEELPAIPGFQWPANLPAITVRILPLAIKYLASPGKERDAAKALLVRVAMRRDMQDLGVLDALVQWALASLRLQKDIASQTSYYHIGVLSFLAGILASSANTSDMDKYLFKIFEAAHAASSDSVGAITSSALARKTLIKVMRSITVLVLRNQQLDMAGTELVETTIGHLLERLADNDTPVRLAASKALSVTTLKLDMEMASQVVEAVLESLSRNVLWTQNPTNPSAAPTRDLSAVDPLEWHGLMLTLSHLLYRRSPPAEKLSDIIQALLMGLSFEQRSSSGNTVGTNVRDASCFGIWAIARRYTTKELLAVPTKSISAARHHPAQSSVLQILATELIVTASLDPAGNIRRGSSAALQELIGRHPDVAEKGIWVVQTVDYHAVALRARAIQQVALEATRLAAQYGEAMLEALLSWRGIGDVEPAARRVAAASFGVVAAELVVSSPDPVQQLSGTIEVVLQRLRLLQHRQVEERHGLLLAFAAVLDHFPALMDPAEGRKPPSGATMDGLLRQVMGSLEGILTDCKTKTHRRPELVAEAASRLVVSSFPLFQAAMLGPNGETESLPSRFSDMVSALDSVGESRRHRIRTLVPLISSNLSEWMKRSEHENIVATSQTGLVFLSVCEPDVREETIRRWAEAVRLVPTSRTGSVGGQFAALVKAYPTVSTLNLHQPEDSALICNAILERWAGDKDIDTRVSILQSLTQSAMLKQNAVDFLGLVEEGLDDYTTDARGDVGSHVRLQAIRATGSLWQTLHDEQQQPEGLQTLVSSSLFLRILRLAAEKLDRVRVEAQTTLALALGPDHAARLSRLTFSSRAYFRFLLDLLSNDWLHPAVSATAKADPDRWMGELMAGYVSSADTGNEDLVIASRAALTDFCDDDDDGGGGGSPASRDAVCAALARNLGWRRRGALEDRVVVPSLEMVAFLARAGVLARCGPAVVDRAALCLGAQRACYKTGNVRKIEACIRVYGAVAALAGGGPGSGEPRSDGDGGRQARRRLGALLFHPWPRVRAMVIDELWGLISGVGHVRAERLKGVDWGRAEKGAIKELVEALDLA</sequence>
<dbReference type="PANTHER" id="PTHR12658">
    <property type="entry name" value="BETA-TUBULIN COFACTOR D"/>
    <property type="match status" value="1"/>
</dbReference>
<name>A0AAJ0BSG2_9PEZI</name>
<dbReference type="GO" id="GO:0048487">
    <property type="term" value="F:beta-tubulin binding"/>
    <property type="evidence" value="ECO:0007669"/>
    <property type="project" value="InterPro"/>
</dbReference>
<dbReference type="InterPro" id="IPR005198">
    <property type="entry name" value="Glyco_hydro_76"/>
</dbReference>
<protein>
    <submittedName>
        <fullName evidence="4">Tubulin-folding cofactor d</fullName>
    </submittedName>
</protein>
<dbReference type="GO" id="GO:0005096">
    <property type="term" value="F:GTPase activator activity"/>
    <property type="evidence" value="ECO:0007669"/>
    <property type="project" value="InterPro"/>
</dbReference>
<dbReference type="Pfam" id="PF03663">
    <property type="entry name" value="Glyco_hydro_76"/>
    <property type="match status" value="1"/>
</dbReference>
<evidence type="ECO:0000259" key="2">
    <source>
        <dbReference type="Pfam" id="PF12612"/>
    </source>
</evidence>
<dbReference type="Pfam" id="PF23579">
    <property type="entry name" value="ARM_TBCD"/>
    <property type="match status" value="1"/>
</dbReference>
<dbReference type="InterPro" id="IPR022577">
    <property type="entry name" value="TBCD_C"/>
</dbReference>
<dbReference type="InterPro" id="IPR058033">
    <property type="entry name" value="ARM_TBCD_2nd"/>
</dbReference>
<dbReference type="Gene3D" id="1.50.10.20">
    <property type="match status" value="1"/>
</dbReference>
<dbReference type="InterPro" id="IPR016024">
    <property type="entry name" value="ARM-type_fold"/>
</dbReference>
<reference evidence="4" key="1">
    <citation type="submission" date="2023-06" db="EMBL/GenBank/DDBJ databases">
        <title>Genome-scale phylogeny and comparative genomics of the fungal order Sordariales.</title>
        <authorList>
            <consortium name="Lawrence Berkeley National Laboratory"/>
            <person name="Hensen N."/>
            <person name="Bonometti L."/>
            <person name="Westerberg I."/>
            <person name="Brannstrom I.O."/>
            <person name="Guillou S."/>
            <person name="Cros-Aarteil S."/>
            <person name="Calhoun S."/>
            <person name="Haridas S."/>
            <person name="Kuo A."/>
            <person name="Mondo S."/>
            <person name="Pangilinan J."/>
            <person name="Riley R."/>
            <person name="Labutti K."/>
            <person name="Andreopoulos B."/>
            <person name="Lipzen A."/>
            <person name="Chen C."/>
            <person name="Yanf M."/>
            <person name="Daum C."/>
            <person name="Ng V."/>
            <person name="Clum A."/>
            <person name="Steindorff A."/>
            <person name="Ohm R."/>
            <person name="Martin F."/>
            <person name="Silar P."/>
            <person name="Natvig D."/>
            <person name="Lalanne C."/>
            <person name="Gautier V."/>
            <person name="Ament-Velasquez S.L."/>
            <person name="Kruys A."/>
            <person name="Hutchinson M.I."/>
            <person name="Powell A.J."/>
            <person name="Barry K."/>
            <person name="Miller A.N."/>
            <person name="Grigoriev I.V."/>
            <person name="Debuchy R."/>
            <person name="Gladieux P."/>
            <person name="Thoren M.H."/>
            <person name="Johannesson H."/>
        </authorList>
    </citation>
    <scope>NUCLEOTIDE SEQUENCE</scope>
    <source>
        <strain evidence="4">8032-3</strain>
    </source>
</reference>